<gene>
    <name evidence="1" type="ORF">PsorP6_000364</name>
</gene>
<dbReference type="EMBL" id="CM047580">
    <property type="protein sequence ID" value="KAI9921556.1"/>
    <property type="molecule type" value="Genomic_DNA"/>
</dbReference>
<protein>
    <submittedName>
        <fullName evidence="1">Uncharacterized protein</fullName>
    </submittedName>
</protein>
<comment type="caution">
    <text evidence="1">The sequence shown here is derived from an EMBL/GenBank/DDBJ whole genome shotgun (WGS) entry which is preliminary data.</text>
</comment>
<reference evidence="1 2" key="1">
    <citation type="journal article" date="2022" name="bioRxiv">
        <title>The genome of the oomycete Peronosclerospora sorghi, a cosmopolitan pathogen of maize and sorghum, is inflated with dispersed pseudogenes.</title>
        <authorList>
            <person name="Fletcher K."/>
            <person name="Martin F."/>
            <person name="Isakeit T."/>
            <person name="Cavanaugh K."/>
            <person name="Magill C."/>
            <person name="Michelmore R."/>
        </authorList>
    </citation>
    <scope>NUCLEOTIDE SEQUENCE [LARGE SCALE GENOMIC DNA]</scope>
    <source>
        <strain evidence="1">P6</strain>
    </source>
</reference>
<dbReference type="Proteomes" id="UP001163321">
    <property type="component" value="Chromosome 1"/>
</dbReference>
<sequence length="182" mass="19835">MHAKGRCYACNQRGHRKSDYPTTKEKAGDEYVFFVTKESWGDASVWLLDTGASCHMTGNSADFVEYSDLAESIWVTIANGQRLEAKGCGSVRFVLDDERTVNLTDVLFLPQLGSKLVSVSSLTVHGVVVQFEQHRAVLQLGGTVEATVPKAVKLFEWRVGRAAREKANVAAGDPSVDTSVAL</sequence>
<proteinExistence type="predicted"/>
<evidence type="ECO:0000313" key="2">
    <source>
        <dbReference type="Proteomes" id="UP001163321"/>
    </source>
</evidence>
<name>A0ACC0WUB8_9STRA</name>
<organism evidence="1 2">
    <name type="scientific">Peronosclerospora sorghi</name>
    <dbReference type="NCBI Taxonomy" id="230839"/>
    <lineage>
        <taxon>Eukaryota</taxon>
        <taxon>Sar</taxon>
        <taxon>Stramenopiles</taxon>
        <taxon>Oomycota</taxon>
        <taxon>Peronosporomycetes</taxon>
        <taxon>Peronosporales</taxon>
        <taxon>Peronosporaceae</taxon>
        <taxon>Peronosclerospora</taxon>
    </lineage>
</organism>
<accession>A0ACC0WUB8</accession>
<keyword evidence="2" id="KW-1185">Reference proteome</keyword>
<evidence type="ECO:0000313" key="1">
    <source>
        <dbReference type="EMBL" id="KAI9921556.1"/>
    </source>
</evidence>